<organism evidence="1 2">
    <name type="scientific">Saccharicrinis carchari</name>
    <dbReference type="NCBI Taxonomy" id="1168039"/>
    <lineage>
        <taxon>Bacteria</taxon>
        <taxon>Pseudomonadati</taxon>
        <taxon>Bacteroidota</taxon>
        <taxon>Bacteroidia</taxon>
        <taxon>Marinilabiliales</taxon>
        <taxon>Marinilabiliaceae</taxon>
        <taxon>Saccharicrinis</taxon>
    </lineage>
</organism>
<dbReference type="RefSeq" id="WP_142534614.1">
    <property type="nucleotide sequence ID" value="NZ_FXTB01000012.1"/>
</dbReference>
<proteinExistence type="predicted"/>
<evidence type="ECO:0008006" key="3">
    <source>
        <dbReference type="Google" id="ProtNLM"/>
    </source>
</evidence>
<evidence type="ECO:0000313" key="1">
    <source>
        <dbReference type="EMBL" id="SMO89509.1"/>
    </source>
</evidence>
<dbReference type="AlphaFoldDB" id="A0A521F049"/>
<dbReference type="EMBL" id="FXTB01000012">
    <property type="protein sequence ID" value="SMO89509.1"/>
    <property type="molecule type" value="Genomic_DNA"/>
</dbReference>
<dbReference type="PROSITE" id="PS51257">
    <property type="entry name" value="PROKAR_LIPOPROTEIN"/>
    <property type="match status" value="1"/>
</dbReference>
<evidence type="ECO:0000313" key="2">
    <source>
        <dbReference type="Proteomes" id="UP000319040"/>
    </source>
</evidence>
<keyword evidence="2" id="KW-1185">Reference proteome</keyword>
<accession>A0A521F049</accession>
<gene>
    <name evidence="1" type="ORF">SAMN06265379_11248</name>
</gene>
<name>A0A521F049_SACCC</name>
<dbReference type="Proteomes" id="UP000319040">
    <property type="component" value="Unassembled WGS sequence"/>
</dbReference>
<reference evidence="1 2" key="1">
    <citation type="submission" date="2017-05" db="EMBL/GenBank/DDBJ databases">
        <authorList>
            <person name="Varghese N."/>
            <person name="Submissions S."/>
        </authorList>
    </citation>
    <scope>NUCLEOTIDE SEQUENCE [LARGE SCALE GENOMIC DNA]</scope>
    <source>
        <strain evidence="1 2">DSM 27040</strain>
    </source>
</reference>
<protein>
    <recommendedName>
        <fullName evidence="3">Lipoprotein</fullName>
    </recommendedName>
</protein>
<dbReference type="OrthoDB" id="711418at2"/>
<sequence length="157" mass="18105">MKNVQRTTIALILLIFAFASCEKDENNSVNIIDKDLPTSIVGRYWGVSPNEVSVGDVFTTIYIGDIHGRYSEYGITVSYFKKYDSETAPILFIDEIKYESYHAYEKENKIYFEDRASKQVILIMEQVNFSVESGSSLIEYGYNEQKIKQKHYSASFD</sequence>